<proteinExistence type="predicted"/>
<sequence>MKKMMVLAVLFINSAFGFSDPYQTFLKFINESGSLKMSLEFYQIQYGDHFDTAGDFYYLRDQYYFFDDAVQRIIFQDDEISTISKINKQIILDNIIPGEVTIFDILSGENEFIVPRDAILEKGYYKIPFTIPSWELSGMIRVLPTSGRPLEIKLSSGPDQETRIKINSAEPWDSNSIPEIDLTDFEKIDLRE</sequence>
<evidence type="ECO:0008006" key="2">
    <source>
        <dbReference type="Google" id="ProtNLM"/>
    </source>
</evidence>
<dbReference type="EMBL" id="UINC01005374">
    <property type="protein sequence ID" value="SVA20927.1"/>
    <property type="molecule type" value="Genomic_DNA"/>
</dbReference>
<reference evidence="1" key="1">
    <citation type="submission" date="2018-05" db="EMBL/GenBank/DDBJ databases">
        <authorList>
            <person name="Lanie J.A."/>
            <person name="Ng W.-L."/>
            <person name="Kazmierczak K.M."/>
            <person name="Andrzejewski T.M."/>
            <person name="Davidsen T.M."/>
            <person name="Wayne K.J."/>
            <person name="Tettelin H."/>
            <person name="Glass J.I."/>
            <person name="Rusch D."/>
            <person name="Podicherti R."/>
            <person name="Tsui H.-C.T."/>
            <person name="Winkler M.E."/>
        </authorList>
    </citation>
    <scope>NUCLEOTIDE SEQUENCE</scope>
</reference>
<gene>
    <name evidence="1" type="ORF">METZ01_LOCUS73781</name>
</gene>
<protein>
    <recommendedName>
        <fullName evidence="2">Outer membrane lipoprotein carrier protein LolA</fullName>
    </recommendedName>
</protein>
<name>A0A381U0Y7_9ZZZZ</name>
<accession>A0A381U0Y7</accession>
<dbReference type="AlphaFoldDB" id="A0A381U0Y7"/>
<organism evidence="1">
    <name type="scientific">marine metagenome</name>
    <dbReference type="NCBI Taxonomy" id="408172"/>
    <lineage>
        <taxon>unclassified sequences</taxon>
        <taxon>metagenomes</taxon>
        <taxon>ecological metagenomes</taxon>
    </lineage>
</organism>
<evidence type="ECO:0000313" key="1">
    <source>
        <dbReference type="EMBL" id="SVA20927.1"/>
    </source>
</evidence>